<dbReference type="InterPro" id="IPR050128">
    <property type="entry name" value="Sulfate_adenylyltrnsfr_sub2"/>
</dbReference>
<dbReference type="AlphaFoldDB" id="A0A164P7J4"/>
<dbReference type="EMBL" id="LJKE01000043">
    <property type="protein sequence ID" value="KZD66361.1"/>
    <property type="molecule type" value="Genomic_DNA"/>
</dbReference>
<dbReference type="PATRIC" id="fig|1396.535.peg.4438"/>
<dbReference type="SUPFAM" id="SSF52402">
    <property type="entry name" value="Adenine nucleotide alpha hydrolases-like"/>
    <property type="match status" value="1"/>
</dbReference>
<dbReference type="PANTHER" id="PTHR43196">
    <property type="entry name" value="SULFATE ADENYLYLTRANSFERASE SUBUNIT 2"/>
    <property type="match status" value="1"/>
</dbReference>
<sequence>MSQAAVLTKSQIEANRRKADAEMERTFYLMDVLNSGQLEYEFNQIIQYMEQVYIEDNKPWLIMVSFGKDSALVLTMVLKMLERIPQEFRTKQIHIITADTKVETPQMTNYVNRNIGMFEGREEELNVKLHVVKPNMKNSYFWNVLGKGNVPPTPKSPFRWCTHKLKINPMDEIMESIIAAQPISLNDDSHVATMLLGTRLDESASRAASIRKFEKDDESLFATHSQHSNVRVFHPIKNIKTDELWAYLGTMKKLPWGLPYEDLYAMYSDGATECPLTQSDKDSMYKSCGSGNSRNGCWTCLFSGKKDAMLETLIRAGEEEIHYLAEWKQTLLDIRNDVRFRQPLRKIEERRSLKEEQWDGDLFALLEDEATTHYRTYDRADKKEYAPGSFTIEIRKAMLEYLFYIEEQSGYELIEEEEVLAIIDVWNLEGYNIKREDLKAKKFAYDGAVVLNPDGSINKKETTNPFPVFTVRFQFREDKNDLINYVKERQILTNKSFYCYFLNKDYGEESKLTYNYLEFIVCKPFVYKQEQAHEEVSKWLYLDGVDGKMTKSAFNAGVNYLMLSAIEEGLKGKESIPGKGGVLLQNLIRDLTSTKKES</sequence>
<dbReference type="InterPro" id="IPR014729">
    <property type="entry name" value="Rossmann-like_a/b/a_fold"/>
</dbReference>
<dbReference type="GO" id="GO:0003824">
    <property type="term" value="F:catalytic activity"/>
    <property type="evidence" value="ECO:0007669"/>
    <property type="project" value="InterPro"/>
</dbReference>
<evidence type="ECO:0000313" key="3">
    <source>
        <dbReference type="Proteomes" id="UP000076482"/>
    </source>
</evidence>
<reference evidence="2 3" key="1">
    <citation type="submission" date="2015-09" db="EMBL/GenBank/DDBJ databases">
        <title>Bacillus cereus food isolates.</title>
        <authorList>
            <person name="Boekhorst J."/>
        </authorList>
    </citation>
    <scope>NUCLEOTIDE SEQUENCE [LARGE SCALE GENOMIC DNA]</scope>
    <source>
        <strain evidence="2 3">B4088</strain>
    </source>
</reference>
<accession>A0A164P7J4</accession>
<dbReference type="Proteomes" id="UP000076482">
    <property type="component" value="Unassembled WGS sequence"/>
</dbReference>
<name>A0A164P7J4_BACCE</name>
<dbReference type="RefSeq" id="WP_063260973.1">
    <property type="nucleotide sequence ID" value="NZ_LJKE01000043.1"/>
</dbReference>
<dbReference type="Pfam" id="PF01507">
    <property type="entry name" value="PAPS_reduct"/>
    <property type="match status" value="1"/>
</dbReference>
<gene>
    <name evidence="2" type="ORF">B4088_2477</name>
</gene>
<organism evidence="2 3">
    <name type="scientific">Bacillus cereus</name>
    <dbReference type="NCBI Taxonomy" id="1396"/>
    <lineage>
        <taxon>Bacteria</taxon>
        <taxon>Bacillati</taxon>
        <taxon>Bacillota</taxon>
        <taxon>Bacilli</taxon>
        <taxon>Bacillales</taxon>
        <taxon>Bacillaceae</taxon>
        <taxon>Bacillus</taxon>
        <taxon>Bacillus cereus group</taxon>
    </lineage>
</organism>
<evidence type="ECO:0000313" key="2">
    <source>
        <dbReference type="EMBL" id="KZD66361.1"/>
    </source>
</evidence>
<proteinExistence type="predicted"/>
<evidence type="ECO:0000259" key="1">
    <source>
        <dbReference type="Pfam" id="PF01507"/>
    </source>
</evidence>
<protein>
    <recommendedName>
        <fullName evidence="1">Phosphoadenosine phosphosulphate reductase domain-containing protein</fullName>
    </recommendedName>
</protein>
<comment type="caution">
    <text evidence="2">The sequence shown here is derived from an EMBL/GenBank/DDBJ whole genome shotgun (WGS) entry which is preliminary data.</text>
</comment>
<dbReference type="Gene3D" id="3.40.50.620">
    <property type="entry name" value="HUPs"/>
    <property type="match status" value="1"/>
</dbReference>
<dbReference type="PANTHER" id="PTHR43196:SF2">
    <property type="entry name" value="PHOSPHOADENOSINE PHOSPHOSULFATE REDUCTASE"/>
    <property type="match status" value="1"/>
</dbReference>
<dbReference type="InterPro" id="IPR002500">
    <property type="entry name" value="PAPS_reduct_dom"/>
</dbReference>
<feature type="domain" description="Phosphoadenosine phosphosulphate reductase" evidence="1">
    <location>
        <begin position="62"/>
        <end position="264"/>
    </location>
</feature>